<keyword evidence="5" id="KW-0808">Transferase</keyword>
<gene>
    <name evidence="19" type="ORF">EV699_11018</name>
</gene>
<keyword evidence="10 15" id="KW-1133">Transmembrane helix</keyword>
<evidence type="ECO:0000256" key="10">
    <source>
        <dbReference type="ARBA" id="ARBA00022989"/>
    </source>
</evidence>
<evidence type="ECO:0000256" key="14">
    <source>
        <dbReference type="SAM" id="MobiDB-lite"/>
    </source>
</evidence>
<name>A0A4R2L3M8_9GAMM</name>
<comment type="catalytic activity">
    <reaction evidence="13">
        <text>L-tyrosyl-[protein] + ATP = O-phospho-L-tyrosyl-[protein] + ADP + H(+)</text>
        <dbReference type="Rhea" id="RHEA:10596"/>
        <dbReference type="Rhea" id="RHEA-COMP:10136"/>
        <dbReference type="Rhea" id="RHEA-COMP:20101"/>
        <dbReference type="ChEBI" id="CHEBI:15378"/>
        <dbReference type="ChEBI" id="CHEBI:30616"/>
        <dbReference type="ChEBI" id="CHEBI:46858"/>
        <dbReference type="ChEBI" id="CHEBI:61978"/>
        <dbReference type="ChEBI" id="CHEBI:456216"/>
    </reaction>
</comment>
<evidence type="ECO:0000256" key="9">
    <source>
        <dbReference type="ARBA" id="ARBA00022840"/>
    </source>
</evidence>
<evidence type="ECO:0000259" key="17">
    <source>
        <dbReference type="Pfam" id="PF13614"/>
    </source>
</evidence>
<keyword evidence="11 15" id="KW-0472">Membrane</keyword>
<dbReference type="FunFam" id="3.40.50.300:FF:000527">
    <property type="entry name" value="Tyrosine-protein kinase etk"/>
    <property type="match status" value="1"/>
</dbReference>
<keyword evidence="8 19" id="KW-0418">Kinase</keyword>
<dbReference type="InterPro" id="IPR032807">
    <property type="entry name" value="GNVR"/>
</dbReference>
<dbReference type="AlphaFoldDB" id="A0A4R2L3M8"/>
<feature type="domain" description="Tyrosine-protein kinase G-rich" evidence="18">
    <location>
        <begin position="424"/>
        <end position="504"/>
    </location>
</feature>
<keyword evidence="6 15" id="KW-0812">Transmembrane</keyword>
<keyword evidence="12" id="KW-0829">Tyrosine-protein kinase</keyword>
<evidence type="ECO:0000313" key="19">
    <source>
        <dbReference type="EMBL" id="TCO80993.1"/>
    </source>
</evidence>
<evidence type="ECO:0000256" key="1">
    <source>
        <dbReference type="ARBA" id="ARBA00004429"/>
    </source>
</evidence>
<proteinExistence type="inferred from homology"/>
<dbReference type="Pfam" id="PF23607">
    <property type="entry name" value="WZC_N"/>
    <property type="match status" value="1"/>
</dbReference>
<dbReference type="GO" id="GO:0005886">
    <property type="term" value="C:plasma membrane"/>
    <property type="evidence" value="ECO:0007669"/>
    <property type="project" value="UniProtKB-SubCell"/>
</dbReference>
<dbReference type="PANTHER" id="PTHR32309:SF32">
    <property type="entry name" value="TYROSINE-PROTEIN KINASE ETK-RELATED"/>
    <property type="match status" value="1"/>
</dbReference>
<feature type="region of interest" description="Disordered" evidence="14">
    <location>
        <begin position="1"/>
        <end position="33"/>
    </location>
</feature>
<dbReference type="NCBIfam" id="TIGR01007">
    <property type="entry name" value="eps_fam"/>
    <property type="match status" value="1"/>
</dbReference>
<dbReference type="InterPro" id="IPR025669">
    <property type="entry name" value="AAA_dom"/>
</dbReference>
<feature type="domain" description="Polysaccharide chain length determinant N-terminal" evidence="16">
    <location>
        <begin position="50"/>
        <end position="142"/>
    </location>
</feature>
<dbReference type="GO" id="GO:0005524">
    <property type="term" value="F:ATP binding"/>
    <property type="evidence" value="ECO:0007669"/>
    <property type="project" value="UniProtKB-KW"/>
</dbReference>
<evidence type="ECO:0000256" key="2">
    <source>
        <dbReference type="ARBA" id="ARBA00008883"/>
    </source>
</evidence>
<evidence type="ECO:0000256" key="15">
    <source>
        <dbReference type="SAM" id="Phobius"/>
    </source>
</evidence>
<keyword evidence="4" id="KW-0997">Cell inner membrane</keyword>
<evidence type="ECO:0000256" key="11">
    <source>
        <dbReference type="ARBA" id="ARBA00023136"/>
    </source>
</evidence>
<comment type="similarity">
    <text evidence="2">Belongs to the etk/wzc family.</text>
</comment>
<evidence type="ECO:0000256" key="8">
    <source>
        <dbReference type="ARBA" id="ARBA00022777"/>
    </source>
</evidence>
<evidence type="ECO:0000259" key="16">
    <source>
        <dbReference type="Pfam" id="PF02706"/>
    </source>
</evidence>
<feature type="transmembrane region" description="Helical" evidence="15">
    <location>
        <begin position="66"/>
        <end position="85"/>
    </location>
</feature>
<dbReference type="GO" id="GO:0004713">
    <property type="term" value="F:protein tyrosine kinase activity"/>
    <property type="evidence" value="ECO:0007669"/>
    <property type="project" value="UniProtKB-KW"/>
</dbReference>
<evidence type="ECO:0000256" key="12">
    <source>
        <dbReference type="ARBA" id="ARBA00023137"/>
    </source>
</evidence>
<keyword evidence="20" id="KW-1185">Reference proteome</keyword>
<comment type="subcellular location">
    <subcellularLocation>
        <location evidence="1">Cell inner membrane</location>
        <topology evidence="1">Multi-pass membrane protein</topology>
    </subcellularLocation>
</comment>
<comment type="caution">
    <text evidence="19">The sequence shown here is derived from an EMBL/GenBank/DDBJ whole genome shotgun (WGS) entry which is preliminary data.</text>
</comment>
<reference evidence="19 20" key="1">
    <citation type="submission" date="2019-03" db="EMBL/GenBank/DDBJ databases">
        <title>Genomic Encyclopedia of Type Strains, Phase IV (KMG-IV): sequencing the most valuable type-strain genomes for metagenomic binning, comparative biology and taxonomic classification.</title>
        <authorList>
            <person name="Goeker M."/>
        </authorList>
    </citation>
    <scope>NUCLEOTIDE SEQUENCE [LARGE SCALE GENOMIC DNA]</scope>
    <source>
        <strain evidence="19 20">DSM 25287</strain>
    </source>
</reference>
<organism evidence="19 20">
    <name type="scientific">Plasticicumulans lactativorans</name>
    <dbReference type="NCBI Taxonomy" id="1133106"/>
    <lineage>
        <taxon>Bacteria</taxon>
        <taxon>Pseudomonadati</taxon>
        <taxon>Pseudomonadota</taxon>
        <taxon>Gammaproteobacteria</taxon>
        <taxon>Candidatus Competibacteraceae</taxon>
        <taxon>Plasticicumulans</taxon>
    </lineage>
</organism>
<evidence type="ECO:0000256" key="3">
    <source>
        <dbReference type="ARBA" id="ARBA00022475"/>
    </source>
</evidence>
<dbReference type="InterPro" id="IPR050445">
    <property type="entry name" value="Bact_polysacc_biosynth/exp"/>
</dbReference>
<dbReference type="Pfam" id="PF13614">
    <property type="entry name" value="AAA_31"/>
    <property type="match status" value="1"/>
</dbReference>
<feature type="compositionally biased region" description="Basic and acidic residues" evidence="14">
    <location>
        <begin position="1"/>
        <end position="11"/>
    </location>
</feature>
<dbReference type="SUPFAM" id="SSF52540">
    <property type="entry name" value="P-loop containing nucleoside triphosphate hydrolases"/>
    <property type="match status" value="1"/>
</dbReference>
<evidence type="ECO:0000256" key="6">
    <source>
        <dbReference type="ARBA" id="ARBA00022692"/>
    </source>
</evidence>
<dbReference type="InterPro" id="IPR027417">
    <property type="entry name" value="P-loop_NTPase"/>
</dbReference>
<dbReference type="PANTHER" id="PTHR32309">
    <property type="entry name" value="TYROSINE-PROTEIN KINASE"/>
    <property type="match status" value="1"/>
</dbReference>
<accession>A0A4R2L3M8</accession>
<dbReference type="CDD" id="cd05387">
    <property type="entry name" value="BY-kinase"/>
    <property type="match status" value="1"/>
</dbReference>
<dbReference type="Proteomes" id="UP000295765">
    <property type="component" value="Unassembled WGS sequence"/>
</dbReference>
<evidence type="ECO:0000256" key="7">
    <source>
        <dbReference type="ARBA" id="ARBA00022741"/>
    </source>
</evidence>
<dbReference type="InterPro" id="IPR005702">
    <property type="entry name" value="Wzc-like_C"/>
</dbReference>
<dbReference type="EMBL" id="SLWY01000010">
    <property type="protein sequence ID" value="TCO80993.1"/>
    <property type="molecule type" value="Genomic_DNA"/>
</dbReference>
<evidence type="ECO:0000256" key="13">
    <source>
        <dbReference type="ARBA" id="ARBA00053015"/>
    </source>
</evidence>
<dbReference type="InterPro" id="IPR003856">
    <property type="entry name" value="LPS_length_determ_N"/>
</dbReference>
<dbReference type="Pfam" id="PF13807">
    <property type="entry name" value="GNVR"/>
    <property type="match status" value="1"/>
</dbReference>
<protein>
    <submittedName>
        <fullName evidence="19">Tyrosine-protein kinase Etk/Wzc</fullName>
    </submittedName>
</protein>
<feature type="domain" description="AAA" evidence="17">
    <location>
        <begin position="590"/>
        <end position="703"/>
    </location>
</feature>
<dbReference type="Gene3D" id="3.40.50.300">
    <property type="entry name" value="P-loop containing nucleotide triphosphate hydrolases"/>
    <property type="match status" value="1"/>
</dbReference>
<evidence type="ECO:0000256" key="4">
    <source>
        <dbReference type="ARBA" id="ARBA00022519"/>
    </source>
</evidence>
<evidence type="ECO:0000313" key="20">
    <source>
        <dbReference type="Proteomes" id="UP000295765"/>
    </source>
</evidence>
<dbReference type="GO" id="GO:0042802">
    <property type="term" value="F:identical protein binding"/>
    <property type="evidence" value="ECO:0007669"/>
    <property type="project" value="UniProtKB-ARBA"/>
</dbReference>
<dbReference type="Pfam" id="PF02706">
    <property type="entry name" value="Wzz"/>
    <property type="match status" value="1"/>
</dbReference>
<evidence type="ECO:0000259" key="18">
    <source>
        <dbReference type="Pfam" id="PF13807"/>
    </source>
</evidence>
<keyword evidence="7" id="KW-0547">Nucleotide-binding</keyword>
<sequence>MRTDPSDRAERGQPSAGGAVRPNEPDTGVKMKQNPELQQYTLSPLEAADDDVDLGEYLAILGESKWFIIAVALAITLLGVAYAFLGRPTYAVDVLIQVEQDKTSVDSALGDMASLLGSQSPTEAEMQILQSRMVLGQTIRNLRLDIQTEPGYFPVLGRNWARYMPPDEGLNAPLFGLDTFPWGGEVLQIDSLEVPVSYYNQKLRLIAGANGHYTLLDPDKNPVLEGEVGKPAAKTIGHETLRIFVSDLQARPGVAFKVYKYDELTALTNLTNNLKVAEQGKSSGVIGVDYSDYDPELATRAINEIADLYLRQNVERKSAEAQSTLDFLGKQLPLLKQNMDTAMAVLNEYRIRAGSVDMPKETQVVLEQSVDLQSQLVALRQKREELVQRFTPSHPQVVAIDAQIARITGLMKTLDKKVQALPDEQKQILQLERDAKVATDLYITLLNNAQQLEIAKAGTVGNVRIVDHAVAPIQQDKPKQPLVIAIAAVLGLFMGVVTAFVRHALRGGVEDPDVIEKHLGLPVYATIPHSKLQERMGRRLHSNKGQNLVLATQDREDLAIESLRSLRTTLHFVLLEAKNNVLMITGPSPGLGKSFISMNLAAVLVAAGKRVLIVDADLRRGHLHEFVGLQRGVGVSDFVSGQCDLDAAIRPSGVAGLDLMSTGAVPPNPSELLLHERFAQAVQEVGKRYDHVLIDSPPVLAVTDAAVVGRLAGASLLVIKAGANPLREVEVSVKRLRQAGINLRGVIFNDVKKIGSRYGAGKYVYQYAYTKRK</sequence>
<keyword evidence="9" id="KW-0067">ATP-binding</keyword>
<keyword evidence="3" id="KW-1003">Cell membrane</keyword>
<evidence type="ECO:0000256" key="5">
    <source>
        <dbReference type="ARBA" id="ARBA00022679"/>
    </source>
</evidence>